<dbReference type="Proteomes" id="UP001218218">
    <property type="component" value="Unassembled WGS sequence"/>
</dbReference>
<gene>
    <name evidence="3" type="ORF">DFH08DRAFT_795647</name>
</gene>
<comment type="caution">
    <text evidence="3">The sequence shown here is derived from an EMBL/GenBank/DDBJ whole genome shotgun (WGS) entry which is preliminary data.</text>
</comment>
<feature type="chain" id="PRO_5042034420" description="Deoxyribonuclease NucA/NucB domain-containing protein" evidence="1">
    <location>
        <begin position="23"/>
        <end position="476"/>
    </location>
</feature>
<dbReference type="EMBL" id="JARIHO010000001">
    <property type="protein sequence ID" value="KAJ7367481.1"/>
    <property type="molecule type" value="Genomic_DNA"/>
</dbReference>
<feature type="signal peptide" evidence="1">
    <location>
        <begin position="1"/>
        <end position="22"/>
    </location>
</feature>
<evidence type="ECO:0000259" key="2">
    <source>
        <dbReference type="Pfam" id="PF14040"/>
    </source>
</evidence>
<accession>A0AAD7F5Y3</accession>
<keyword evidence="4" id="KW-1185">Reference proteome</keyword>
<reference evidence="3" key="1">
    <citation type="submission" date="2023-03" db="EMBL/GenBank/DDBJ databases">
        <title>Massive genome expansion in bonnet fungi (Mycena s.s.) driven by repeated elements and novel gene families across ecological guilds.</title>
        <authorList>
            <consortium name="Lawrence Berkeley National Laboratory"/>
            <person name="Harder C.B."/>
            <person name="Miyauchi S."/>
            <person name="Viragh M."/>
            <person name="Kuo A."/>
            <person name="Thoen E."/>
            <person name="Andreopoulos B."/>
            <person name="Lu D."/>
            <person name="Skrede I."/>
            <person name="Drula E."/>
            <person name="Henrissat B."/>
            <person name="Morin E."/>
            <person name="Kohler A."/>
            <person name="Barry K."/>
            <person name="LaButti K."/>
            <person name="Morin E."/>
            <person name="Salamov A."/>
            <person name="Lipzen A."/>
            <person name="Mereny Z."/>
            <person name="Hegedus B."/>
            <person name="Baldrian P."/>
            <person name="Stursova M."/>
            <person name="Weitz H."/>
            <person name="Taylor A."/>
            <person name="Grigoriev I.V."/>
            <person name="Nagy L.G."/>
            <person name="Martin F."/>
            <person name="Kauserud H."/>
        </authorList>
    </citation>
    <scope>NUCLEOTIDE SEQUENCE</scope>
    <source>
        <strain evidence="3">CBHHK002</strain>
    </source>
</reference>
<evidence type="ECO:0000256" key="1">
    <source>
        <dbReference type="SAM" id="SignalP"/>
    </source>
</evidence>
<feature type="domain" description="Deoxyribonuclease NucA/NucB" evidence="2">
    <location>
        <begin position="262"/>
        <end position="315"/>
    </location>
</feature>
<organism evidence="3 4">
    <name type="scientific">Mycena albidolilacea</name>
    <dbReference type="NCBI Taxonomy" id="1033008"/>
    <lineage>
        <taxon>Eukaryota</taxon>
        <taxon>Fungi</taxon>
        <taxon>Dikarya</taxon>
        <taxon>Basidiomycota</taxon>
        <taxon>Agaricomycotina</taxon>
        <taxon>Agaricomycetes</taxon>
        <taxon>Agaricomycetidae</taxon>
        <taxon>Agaricales</taxon>
        <taxon>Marasmiineae</taxon>
        <taxon>Mycenaceae</taxon>
        <taxon>Mycena</taxon>
    </lineage>
</organism>
<evidence type="ECO:0000313" key="4">
    <source>
        <dbReference type="Proteomes" id="UP001218218"/>
    </source>
</evidence>
<keyword evidence="1" id="KW-0732">Signal</keyword>
<proteinExistence type="predicted"/>
<sequence length="476" mass="51346">MIPSGHLDVLLFTLLFLPFALCHPPWDAPNLAIRRPSSASGNATGLNLNSKNNTWPLAFALSLSSSITPLLMPHALTSRDEEACAVPGDVSCAGEQGCCKPDETLGHAAIVPPQAVVHRALSAVTTSTRIYAVLRELLAMFLDAVPQLPRSVTGQPVAMRVPFVALVPRWAAVFREQSVVEVNVALRDQLATTAYAVVWSILVILLWLPYLTWLYDLAAVPTLTFPYLKGFNDEGWKAPTPIPSPILGPHRLKGLKQRKPINESNKYPFASTDEGGGNRTSGVFRCVPEYQNNWQGQLMRGWFNALKNTVKKGSKLNVKVTGIDCSQFKRDTGMITFAGQGSMLWPPLESDPTNQSFVIVSLGDLVAGSYSVDVNLTSGSVTSAYLVDNEGEDLVKPMQISFDLEYDGLGVGLALFTNDTRTNVSYTAVGTPSATTTATETTPTTSVPSGGLVGIEPSWFTNLVKPHTGCETEPLA</sequence>
<dbReference type="InterPro" id="IPR029476">
    <property type="entry name" value="DNase_NucA_NucB"/>
</dbReference>
<dbReference type="Pfam" id="PF14040">
    <property type="entry name" value="DNase_NucA_NucB"/>
    <property type="match status" value="1"/>
</dbReference>
<name>A0AAD7F5Y3_9AGAR</name>
<protein>
    <recommendedName>
        <fullName evidence="2">Deoxyribonuclease NucA/NucB domain-containing protein</fullName>
    </recommendedName>
</protein>
<evidence type="ECO:0000313" key="3">
    <source>
        <dbReference type="EMBL" id="KAJ7367481.1"/>
    </source>
</evidence>
<dbReference type="AlphaFoldDB" id="A0AAD7F5Y3"/>